<dbReference type="Pfam" id="PF21028">
    <property type="entry name" value="DUF1285_C"/>
    <property type="match status" value="1"/>
</dbReference>
<dbReference type="InterPro" id="IPR010707">
    <property type="entry name" value="DUF1285"/>
</dbReference>
<dbReference type="InterPro" id="IPR048341">
    <property type="entry name" value="DUF1285_N"/>
</dbReference>
<keyword evidence="4" id="KW-1185">Reference proteome</keyword>
<evidence type="ECO:0000259" key="2">
    <source>
        <dbReference type="Pfam" id="PF21028"/>
    </source>
</evidence>
<feature type="domain" description="DUF1285" evidence="2">
    <location>
        <begin position="100"/>
        <end position="194"/>
    </location>
</feature>
<dbReference type="KEGG" id="rru:Rru_A0368"/>
<dbReference type="InterPro" id="IPR023361">
    <property type="entry name" value="DUF1285_beta_roll_sf"/>
</dbReference>
<dbReference type="InterPro" id="IPR048342">
    <property type="entry name" value="DUF1285_C"/>
</dbReference>
<dbReference type="PhylomeDB" id="Q2RXH2"/>
<dbReference type="PATRIC" id="fig|269796.9.peg.425"/>
<dbReference type="eggNOG" id="COG3816">
    <property type="taxonomic scope" value="Bacteria"/>
</dbReference>
<evidence type="ECO:0008006" key="5">
    <source>
        <dbReference type="Google" id="ProtNLM"/>
    </source>
</evidence>
<dbReference type="STRING" id="269796.Rru_A0368"/>
<evidence type="ECO:0000259" key="1">
    <source>
        <dbReference type="Pfam" id="PF06938"/>
    </source>
</evidence>
<organism evidence="3 4">
    <name type="scientific">Rhodospirillum rubrum (strain ATCC 11170 / ATH 1.1.1 / DSM 467 / LMG 4362 / NCIMB 8255 / S1)</name>
    <dbReference type="NCBI Taxonomy" id="269796"/>
    <lineage>
        <taxon>Bacteria</taxon>
        <taxon>Pseudomonadati</taxon>
        <taxon>Pseudomonadota</taxon>
        <taxon>Alphaproteobacteria</taxon>
        <taxon>Rhodospirillales</taxon>
        <taxon>Rhodospirillaceae</taxon>
        <taxon>Rhodospirillum</taxon>
    </lineage>
</organism>
<feature type="domain" description="DUF1285" evidence="1">
    <location>
        <begin position="35"/>
        <end position="99"/>
    </location>
</feature>
<dbReference type="AlphaFoldDB" id="Q2RXH2"/>
<gene>
    <name evidence="3" type="ordered locus">Rru_A0368</name>
</gene>
<dbReference type="EnsemblBacteria" id="ABC21173">
    <property type="protein sequence ID" value="ABC21173"/>
    <property type="gene ID" value="Rru_A0368"/>
</dbReference>
<dbReference type="Gene3D" id="2.30.270.10">
    <property type="entry name" value="duf1285 protein"/>
    <property type="match status" value="1"/>
</dbReference>
<dbReference type="Proteomes" id="UP000001929">
    <property type="component" value="Chromosome"/>
</dbReference>
<proteinExistence type="predicted"/>
<evidence type="ECO:0000313" key="3">
    <source>
        <dbReference type="EMBL" id="ABC21173.1"/>
    </source>
</evidence>
<dbReference type="Pfam" id="PF06938">
    <property type="entry name" value="DUF1285_N"/>
    <property type="match status" value="1"/>
</dbReference>
<name>Q2RXH2_RHORT</name>
<accession>Q2RXH2</accession>
<dbReference type="EMBL" id="CP000230">
    <property type="protein sequence ID" value="ABC21173.1"/>
    <property type="molecule type" value="Genomic_DNA"/>
</dbReference>
<evidence type="ECO:0000313" key="4">
    <source>
        <dbReference type="Proteomes" id="UP000001929"/>
    </source>
</evidence>
<dbReference type="Gene3D" id="3.10.540.10">
    <property type="entry name" value="duf1285 like domain"/>
    <property type="match status" value="1"/>
</dbReference>
<protein>
    <recommendedName>
        <fullName evidence="5">Proteophosphoglycan</fullName>
    </recommendedName>
</protein>
<dbReference type="HOGENOM" id="CLU_096796_1_0_5"/>
<reference evidence="3 4" key="1">
    <citation type="journal article" date="2011" name="Stand. Genomic Sci.">
        <title>Complete genome sequence of Rhodospirillum rubrum type strain (S1).</title>
        <authorList>
            <person name="Munk A.C."/>
            <person name="Copeland A."/>
            <person name="Lucas S."/>
            <person name="Lapidus A."/>
            <person name="Del Rio T.G."/>
            <person name="Barry K."/>
            <person name="Detter J.C."/>
            <person name="Hammon N."/>
            <person name="Israni S."/>
            <person name="Pitluck S."/>
            <person name="Brettin T."/>
            <person name="Bruce D."/>
            <person name="Han C."/>
            <person name="Tapia R."/>
            <person name="Gilna P."/>
            <person name="Schmutz J."/>
            <person name="Larimer F."/>
            <person name="Land M."/>
            <person name="Kyrpides N.C."/>
            <person name="Mavromatis K."/>
            <person name="Richardson P."/>
            <person name="Rohde M."/>
            <person name="Goker M."/>
            <person name="Klenk H.P."/>
            <person name="Zhang Y."/>
            <person name="Roberts G.P."/>
            <person name="Reslewic S."/>
            <person name="Schwartz D.C."/>
        </authorList>
    </citation>
    <scope>NUCLEOTIDE SEQUENCE [LARGE SCALE GENOMIC DNA]</scope>
    <source>
        <strain evidence="4">ATCC 11170 / ATH 1.1.1 / DSM 467 / LMG 4362 / NCIMB 8255 / S1</strain>
    </source>
</reference>
<dbReference type="PIRSF" id="PIRSF029557">
    <property type="entry name" value="UCP029557"/>
    <property type="match status" value="1"/>
</dbReference>
<sequence length="199" mass="22195">MKGNVSLVMHERTTPAKSPLPKDQPPAGMPAFDCEQIEPIVCGEIPIRIDRDGVWHYRGSPIQRKEMVCLFASVLRRMADGSFWLITPCERGSIEVEDAPFLAVELFRSGCCENQVLSFRTNVDEIVTVDGDHPLRVEIDPVSGEPSPYVQVRPGLDARLTRAVYYDLVARGVERDGPDGRDYGVWSDGLFFSLGSLQE</sequence>